<dbReference type="EMBL" id="JAKWBI020000705">
    <property type="protein sequence ID" value="KAJ2892868.1"/>
    <property type="molecule type" value="Genomic_DNA"/>
</dbReference>
<dbReference type="AlphaFoldDB" id="A0AAD5WM49"/>
<reference evidence="2" key="1">
    <citation type="submission" date="2022-07" db="EMBL/GenBank/DDBJ databases">
        <title>Draft genome sequence of Zalerion maritima ATCC 34329, a (micro)plastics degrading marine fungus.</title>
        <authorList>
            <person name="Paco A."/>
            <person name="Goncalves M.F.M."/>
            <person name="Rocha-Santos T.A.P."/>
            <person name="Alves A."/>
        </authorList>
    </citation>
    <scope>NUCLEOTIDE SEQUENCE</scope>
    <source>
        <strain evidence="2">ATCC 34329</strain>
    </source>
</reference>
<evidence type="ECO:0000313" key="2">
    <source>
        <dbReference type="EMBL" id="KAJ2892868.1"/>
    </source>
</evidence>
<keyword evidence="3" id="KW-1185">Reference proteome</keyword>
<gene>
    <name evidence="2" type="ORF">MKZ38_009270</name>
</gene>
<sequence length="401" mass="45729">MGNPRRGYHHENEPRFLPEDTHTVIVSHIGQANHILRDFSELLHIRIDESRLRGRDQYQDHREIAKYVGLIQKVLEDIAEAARLESGSEASPPVHGRSYTKAPYPVASSPKGPKASRPDPKRRKTRPSTHSHPMTLSSPSHLTATLKTSLDEIISSFMAQRPPAGELVATSEEKQQFYEAIFHKWNTSEPENCPFRVSTLSEASNISGASLMDVEPTESQARGRQSLPFQDFEGKVIVYLRHPPGRAEGDEQVYELVDALQRNLNDYKAQIIPDKVPSVVDSHILSYVTFAAWDNLVLQEFSRFNLRVAVFYSRMHLKELVKSQRDGSSDLERVAEFPQKIPEGDLLPINLRIDEFPFELPREMLDFYRPVISVREESSKSIARRNKRLVNKRCPQTADIC</sequence>
<feature type="compositionally biased region" description="Polar residues" evidence="1">
    <location>
        <begin position="130"/>
        <end position="141"/>
    </location>
</feature>
<feature type="region of interest" description="Disordered" evidence="1">
    <location>
        <begin position="85"/>
        <end position="141"/>
    </location>
</feature>
<accession>A0AAD5WM49</accession>
<dbReference type="Proteomes" id="UP001201980">
    <property type="component" value="Unassembled WGS sequence"/>
</dbReference>
<protein>
    <submittedName>
        <fullName evidence="2">Uncharacterized protein</fullName>
    </submittedName>
</protein>
<name>A0AAD5WM49_9PEZI</name>
<feature type="compositionally biased region" description="Basic residues" evidence="1">
    <location>
        <begin position="120"/>
        <end position="129"/>
    </location>
</feature>
<organism evidence="2 3">
    <name type="scientific">Zalerion maritima</name>
    <dbReference type="NCBI Taxonomy" id="339359"/>
    <lineage>
        <taxon>Eukaryota</taxon>
        <taxon>Fungi</taxon>
        <taxon>Dikarya</taxon>
        <taxon>Ascomycota</taxon>
        <taxon>Pezizomycotina</taxon>
        <taxon>Sordariomycetes</taxon>
        <taxon>Lulworthiomycetidae</taxon>
        <taxon>Lulworthiales</taxon>
        <taxon>Lulworthiaceae</taxon>
        <taxon>Zalerion</taxon>
    </lineage>
</organism>
<evidence type="ECO:0000313" key="3">
    <source>
        <dbReference type="Proteomes" id="UP001201980"/>
    </source>
</evidence>
<proteinExistence type="predicted"/>
<comment type="caution">
    <text evidence="2">The sequence shown here is derived from an EMBL/GenBank/DDBJ whole genome shotgun (WGS) entry which is preliminary data.</text>
</comment>
<evidence type="ECO:0000256" key="1">
    <source>
        <dbReference type="SAM" id="MobiDB-lite"/>
    </source>
</evidence>